<evidence type="ECO:0000256" key="13">
    <source>
        <dbReference type="ARBA" id="ARBA00022840"/>
    </source>
</evidence>
<keyword evidence="8" id="KW-0808">Transferase</keyword>
<evidence type="ECO:0000256" key="20">
    <source>
        <dbReference type="ARBA" id="ARBA00023211"/>
    </source>
</evidence>
<dbReference type="InterPro" id="IPR003661">
    <property type="entry name" value="HisK_dim/P_dom"/>
</dbReference>
<evidence type="ECO:0000256" key="19">
    <source>
        <dbReference type="ARBA" id="ARBA00023026"/>
    </source>
</evidence>
<dbReference type="PANTHER" id="PTHR44936">
    <property type="entry name" value="SENSOR PROTEIN CREC"/>
    <property type="match status" value="1"/>
</dbReference>
<dbReference type="Gene3D" id="1.10.287.130">
    <property type="match status" value="1"/>
</dbReference>
<evidence type="ECO:0000256" key="16">
    <source>
        <dbReference type="ARBA" id="ARBA00022989"/>
    </source>
</evidence>
<dbReference type="Pfam" id="PF02518">
    <property type="entry name" value="HATPase_c"/>
    <property type="match status" value="1"/>
</dbReference>
<evidence type="ECO:0000256" key="14">
    <source>
        <dbReference type="ARBA" id="ARBA00022842"/>
    </source>
</evidence>
<evidence type="ECO:0000256" key="11">
    <source>
        <dbReference type="ARBA" id="ARBA00022777"/>
    </source>
</evidence>
<dbReference type="PANTHER" id="PTHR44936:SF9">
    <property type="entry name" value="SENSOR PROTEIN CREC"/>
    <property type="match status" value="1"/>
</dbReference>
<dbReference type="Gene3D" id="6.10.340.10">
    <property type="match status" value="1"/>
</dbReference>
<dbReference type="SMART" id="SM00387">
    <property type="entry name" value="HATPase_c"/>
    <property type="match status" value="1"/>
</dbReference>
<sequence>MNRRRGSLAARIAALGIAIAVVTGLLAGLLAVGLIRNAEGAAARHTLARLADAAANSADTPRATQRTKRTLAAVNVRFGRLPATGPVNADAALVRAALTPDQVAAVRAGRSISASTRILGTGAYVEARPTTGGGGVVLVQRHGDATAAGGRAIRRTLIAILVGVAVAAVIGTLVARRMARPLRRTAEAAHALAAGRRDVTVNPSGPAEVADVADAVNTLASALTRSEARQREFLMSVSHDLRTPLTAITGYAESLANGLVPADQTAQAGAVMLAEGQRLARLVTDLLDLARLDAQDFRVEPADVDLVELAVAAGHVWQQRCAQVGIAFALQVPAEPVRCRTDAARVRQIVDGLLENALRVTPAGAPIVLAAYVAAPGTVAIEVRDGGPGLRDDDLAVAFERAELHRRYQGVRQVGTGLGLAIVHRLAARLGGSAEAGHAAEGGARFTVRLPQA</sequence>
<feature type="transmembrane region" description="Helical" evidence="23">
    <location>
        <begin position="157"/>
        <end position="175"/>
    </location>
</feature>
<evidence type="ECO:0000259" key="24">
    <source>
        <dbReference type="PROSITE" id="PS50109"/>
    </source>
</evidence>
<keyword evidence="7" id="KW-0597">Phosphoprotein</keyword>
<comment type="cofactor">
    <cofactor evidence="2">
        <name>Mn(2+)</name>
        <dbReference type="ChEBI" id="CHEBI:29035"/>
    </cofactor>
</comment>
<accession>A0ABY7JW34</accession>
<evidence type="ECO:0000256" key="21">
    <source>
        <dbReference type="ARBA" id="ARBA00040454"/>
    </source>
</evidence>
<evidence type="ECO:0000256" key="9">
    <source>
        <dbReference type="ARBA" id="ARBA00022692"/>
    </source>
</evidence>
<evidence type="ECO:0000313" key="27">
    <source>
        <dbReference type="Proteomes" id="UP001164693"/>
    </source>
</evidence>
<dbReference type="PROSITE" id="PS50885">
    <property type="entry name" value="HAMP"/>
    <property type="match status" value="1"/>
</dbReference>
<keyword evidence="6" id="KW-1003">Cell membrane</keyword>
<dbReference type="SMART" id="SM00304">
    <property type="entry name" value="HAMP"/>
    <property type="match status" value="1"/>
</dbReference>
<evidence type="ECO:0000256" key="6">
    <source>
        <dbReference type="ARBA" id="ARBA00022475"/>
    </source>
</evidence>
<keyword evidence="19" id="KW-0843">Virulence</keyword>
<keyword evidence="17" id="KW-0902">Two-component regulatory system</keyword>
<dbReference type="SUPFAM" id="SSF47384">
    <property type="entry name" value="Homodimeric domain of signal transducing histidine kinase"/>
    <property type="match status" value="1"/>
</dbReference>
<protein>
    <recommendedName>
        <fullName evidence="21">Signal transduction histidine-protein kinase/phosphatase MprB</fullName>
        <ecNumber evidence="5">2.7.13.3</ecNumber>
    </recommendedName>
    <alternativeName>
        <fullName evidence="22">Mycobacterial persistence regulator B</fullName>
    </alternativeName>
</protein>
<evidence type="ECO:0000259" key="25">
    <source>
        <dbReference type="PROSITE" id="PS50885"/>
    </source>
</evidence>
<dbReference type="EMBL" id="CP097463">
    <property type="protein sequence ID" value="WAX55517.1"/>
    <property type="molecule type" value="Genomic_DNA"/>
</dbReference>
<evidence type="ECO:0000256" key="8">
    <source>
        <dbReference type="ARBA" id="ARBA00022679"/>
    </source>
</evidence>
<dbReference type="PRINTS" id="PR00344">
    <property type="entry name" value="BCTRLSENSOR"/>
</dbReference>
<evidence type="ECO:0000256" key="23">
    <source>
        <dbReference type="SAM" id="Phobius"/>
    </source>
</evidence>
<keyword evidence="9 23" id="KW-0812">Transmembrane</keyword>
<dbReference type="InterPro" id="IPR003594">
    <property type="entry name" value="HATPase_dom"/>
</dbReference>
<gene>
    <name evidence="26" type="ORF">M6B22_13300</name>
</gene>
<proteinExistence type="predicted"/>
<comment type="catalytic activity">
    <reaction evidence="1">
        <text>ATP + protein L-histidine = ADP + protein N-phospho-L-histidine.</text>
        <dbReference type="EC" id="2.7.13.3"/>
    </reaction>
</comment>
<organism evidence="26 27">
    <name type="scientific">Jatrophihabitans cynanchi</name>
    <dbReference type="NCBI Taxonomy" id="2944128"/>
    <lineage>
        <taxon>Bacteria</taxon>
        <taxon>Bacillati</taxon>
        <taxon>Actinomycetota</taxon>
        <taxon>Actinomycetes</taxon>
        <taxon>Jatrophihabitantales</taxon>
        <taxon>Jatrophihabitantaceae</taxon>
        <taxon>Jatrophihabitans</taxon>
    </lineage>
</organism>
<evidence type="ECO:0000256" key="18">
    <source>
        <dbReference type="ARBA" id="ARBA00023016"/>
    </source>
</evidence>
<keyword evidence="10" id="KW-0547">Nucleotide-binding</keyword>
<evidence type="ECO:0000256" key="15">
    <source>
        <dbReference type="ARBA" id="ARBA00022912"/>
    </source>
</evidence>
<dbReference type="InterPro" id="IPR050980">
    <property type="entry name" value="2C_sensor_his_kinase"/>
</dbReference>
<evidence type="ECO:0000256" key="3">
    <source>
        <dbReference type="ARBA" id="ARBA00001946"/>
    </source>
</evidence>
<feature type="transmembrane region" description="Helical" evidence="23">
    <location>
        <begin position="12"/>
        <end position="35"/>
    </location>
</feature>
<comment type="cofactor">
    <cofactor evidence="3">
        <name>Mg(2+)</name>
        <dbReference type="ChEBI" id="CHEBI:18420"/>
    </cofactor>
</comment>
<keyword evidence="11 26" id="KW-0418">Kinase</keyword>
<evidence type="ECO:0000256" key="2">
    <source>
        <dbReference type="ARBA" id="ARBA00001936"/>
    </source>
</evidence>
<evidence type="ECO:0000256" key="4">
    <source>
        <dbReference type="ARBA" id="ARBA00004651"/>
    </source>
</evidence>
<keyword evidence="16 23" id="KW-1133">Transmembrane helix</keyword>
<feature type="domain" description="HAMP" evidence="25">
    <location>
        <begin position="176"/>
        <end position="228"/>
    </location>
</feature>
<dbReference type="InterPro" id="IPR005467">
    <property type="entry name" value="His_kinase_dom"/>
</dbReference>
<dbReference type="Gene3D" id="3.30.565.10">
    <property type="entry name" value="Histidine kinase-like ATPase, C-terminal domain"/>
    <property type="match status" value="1"/>
</dbReference>
<dbReference type="InterPro" id="IPR036890">
    <property type="entry name" value="HATPase_C_sf"/>
</dbReference>
<evidence type="ECO:0000256" key="12">
    <source>
        <dbReference type="ARBA" id="ARBA00022801"/>
    </source>
</evidence>
<dbReference type="PROSITE" id="PS50109">
    <property type="entry name" value="HIS_KIN"/>
    <property type="match status" value="1"/>
</dbReference>
<evidence type="ECO:0000256" key="22">
    <source>
        <dbReference type="ARBA" id="ARBA00041776"/>
    </source>
</evidence>
<evidence type="ECO:0000256" key="10">
    <source>
        <dbReference type="ARBA" id="ARBA00022741"/>
    </source>
</evidence>
<keyword evidence="27" id="KW-1185">Reference proteome</keyword>
<dbReference type="InterPro" id="IPR003660">
    <property type="entry name" value="HAMP_dom"/>
</dbReference>
<dbReference type="CDD" id="cd00075">
    <property type="entry name" value="HATPase"/>
    <property type="match status" value="1"/>
</dbReference>
<dbReference type="RefSeq" id="WP_269442033.1">
    <property type="nucleotide sequence ID" value="NZ_CP097463.1"/>
</dbReference>
<dbReference type="Proteomes" id="UP001164693">
    <property type="component" value="Chromosome"/>
</dbReference>
<dbReference type="CDD" id="cd00082">
    <property type="entry name" value="HisKA"/>
    <property type="match status" value="1"/>
</dbReference>
<evidence type="ECO:0000256" key="17">
    <source>
        <dbReference type="ARBA" id="ARBA00023012"/>
    </source>
</evidence>
<keyword evidence="13" id="KW-0067">ATP-binding</keyword>
<dbReference type="Pfam" id="PF00512">
    <property type="entry name" value="HisKA"/>
    <property type="match status" value="1"/>
</dbReference>
<evidence type="ECO:0000313" key="26">
    <source>
        <dbReference type="EMBL" id="WAX55517.1"/>
    </source>
</evidence>
<dbReference type="GO" id="GO:0016301">
    <property type="term" value="F:kinase activity"/>
    <property type="evidence" value="ECO:0007669"/>
    <property type="project" value="UniProtKB-KW"/>
</dbReference>
<dbReference type="InterPro" id="IPR036097">
    <property type="entry name" value="HisK_dim/P_sf"/>
</dbReference>
<keyword evidence="20" id="KW-0464">Manganese</keyword>
<dbReference type="InterPro" id="IPR004358">
    <property type="entry name" value="Sig_transdc_His_kin-like_C"/>
</dbReference>
<keyword evidence="23" id="KW-0472">Membrane</keyword>
<keyword evidence="14" id="KW-0460">Magnesium</keyword>
<keyword evidence="18" id="KW-0346">Stress response</keyword>
<keyword evidence="15" id="KW-0904">Protein phosphatase</keyword>
<evidence type="ECO:0000256" key="5">
    <source>
        <dbReference type="ARBA" id="ARBA00012438"/>
    </source>
</evidence>
<evidence type="ECO:0000256" key="1">
    <source>
        <dbReference type="ARBA" id="ARBA00000085"/>
    </source>
</evidence>
<keyword evidence="12" id="KW-0378">Hydrolase</keyword>
<reference evidence="26" key="1">
    <citation type="submission" date="2022-05" db="EMBL/GenBank/DDBJ databases">
        <title>Jatrophihabitans sp. SB3-54 whole genome sequence.</title>
        <authorList>
            <person name="Suh M.K."/>
            <person name="Eom M.K."/>
            <person name="Kim J.S."/>
            <person name="Kim H.S."/>
            <person name="Do H.E."/>
            <person name="Shin Y.K."/>
            <person name="Lee J.-S."/>
        </authorList>
    </citation>
    <scope>NUCLEOTIDE SEQUENCE</scope>
    <source>
        <strain evidence="26">SB3-54</strain>
    </source>
</reference>
<dbReference type="SMART" id="SM00388">
    <property type="entry name" value="HisKA"/>
    <property type="match status" value="1"/>
</dbReference>
<dbReference type="SUPFAM" id="SSF158472">
    <property type="entry name" value="HAMP domain-like"/>
    <property type="match status" value="1"/>
</dbReference>
<dbReference type="SUPFAM" id="SSF55874">
    <property type="entry name" value="ATPase domain of HSP90 chaperone/DNA topoisomerase II/histidine kinase"/>
    <property type="match status" value="1"/>
</dbReference>
<feature type="domain" description="Histidine kinase" evidence="24">
    <location>
        <begin position="236"/>
        <end position="453"/>
    </location>
</feature>
<dbReference type="EC" id="2.7.13.3" evidence="5"/>
<name>A0ABY7JW34_9ACTN</name>
<dbReference type="Pfam" id="PF00672">
    <property type="entry name" value="HAMP"/>
    <property type="match status" value="1"/>
</dbReference>
<comment type="subcellular location">
    <subcellularLocation>
        <location evidence="4">Cell membrane</location>
        <topology evidence="4">Multi-pass membrane protein</topology>
    </subcellularLocation>
</comment>
<evidence type="ECO:0000256" key="7">
    <source>
        <dbReference type="ARBA" id="ARBA00022553"/>
    </source>
</evidence>